<sequence length="235" mass="26363">MKDEFKPVIGLITHSSFVPEKEFHECLPQDVHVVTTRLAIKNVTYDGVQEMISRLPEAVETIMVSAPSVITITSMSGSCMMGERMTNPLEQQSGVPVLSPAVEAVKLLKQLGCRDIIMICLLGTELGFLEKYFFGKNEINMIKIINIIENFDGRLNQVDMIDTEEVMEKISRIDFNGAQAVIFDSPAVQFVKLAERLESMINIPILSSNQILMYAALKRIGISTEGLYIHKFFTQ</sequence>
<evidence type="ECO:0000313" key="1">
    <source>
        <dbReference type="EMBL" id="MBT9813461.1"/>
    </source>
</evidence>
<dbReference type="Proteomes" id="UP000708338">
    <property type="component" value="Unassembled WGS sequence"/>
</dbReference>
<evidence type="ECO:0000313" key="2">
    <source>
        <dbReference type="Proteomes" id="UP000708338"/>
    </source>
</evidence>
<dbReference type="PANTHER" id="PTHR40267">
    <property type="entry name" value="BLR3294 PROTEIN"/>
    <property type="match status" value="1"/>
</dbReference>
<accession>A0AA41K7V5</accession>
<organism evidence="1 2">
    <name type="scientific">Enterocloster citroniae</name>
    <dbReference type="NCBI Taxonomy" id="358743"/>
    <lineage>
        <taxon>Bacteria</taxon>
        <taxon>Bacillati</taxon>
        <taxon>Bacillota</taxon>
        <taxon>Clostridia</taxon>
        <taxon>Lachnospirales</taxon>
        <taxon>Lachnospiraceae</taxon>
        <taxon>Enterocloster</taxon>
    </lineage>
</organism>
<reference evidence="1" key="1">
    <citation type="journal article" date="2021" name="Gut Microbes">
        <title>A synthetic consortium of 100 gut commensals modulates the composition and function in a colon model of the microbiome of elderly subjects.</title>
        <authorList>
            <person name="Perez M."/>
            <person name="Ntemiri A."/>
            <person name="Tan H."/>
            <person name="Harris H.M.B."/>
            <person name="Roager H.M."/>
            <person name="Ribiere C."/>
            <person name="O'Toole P.W."/>
        </authorList>
    </citation>
    <scope>NUCLEOTIDE SEQUENCE</scope>
    <source>
        <strain evidence="1">MCC335</strain>
    </source>
</reference>
<dbReference type="Gene3D" id="3.40.50.12500">
    <property type="match status" value="1"/>
</dbReference>
<dbReference type="RefSeq" id="WP_143111265.1">
    <property type="nucleotide sequence ID" value="NZ_CABJDD010000017.1"/>
</dbReference>
<gene>
    <name evidence="1" type="ORF">GPL26_28230</name>
</gene>
<dbReference type="Pfam" id="PF17645">
    <property type="entry name" value="Amdase"/>
    <property type="match status" value="1"/>
</dbReference>
<comment type="caution">
    <text evidence="1">The sequence shown here is derived from an EMBL/GenBank/DDBJ whole genome shotgun (WGS) entry which is preliminary data.</text>
</comment>
<dbReference type="InterPro" id="IPR026286">
    <property type="entry name" value="MaiA/AMDase"/>
</dbReference>
<dbReference type="AlphaFoldDB" id="A0AA41K7V5"/>
<evidence type="ECO:0008006" key="3">
    <source>
        <dbReference type="Google" id="ProtNLM"/>
    </source>
</evidence>
<protein>
    <recommendedName>
        <fullName evidence="3">Maleate cis-trans isomerase</fullName>
    </recommendedName>
</protein>
<dbReference type="EMBL" id="WQPS01000141">
    <property type="protein sequence ID" value="MBT9813461.1"/>
    <property type="molecule type" value="Genomic_DNA"/>
</dbReference>
<dbReference type="InterPro" id="IPR053714">
    <property type="entry name" value="Iso_Racemase_Enz_sf"/>
</dbReference>
<name>A0AA41K7V5_9FIRM</name>
<dbReference type="PANTHER" id="PTHR40267:SF1">
    <property type="entry name" value="BLR3294 PROTEIN"/>
    <property type="match status" value="1"/>
</dbReference>
<proteinExistence type="predicted"/>